<dbReference type="GO" id="GO:0005886">
    <property type="term" value="C:plasma membrane"/>
    <property type="evidence" value="ECO:0007669"/>
    <property type="project" value="UniProtKB-SubCell"/>
</dbReference>
<dbReference type="InterPro" id="IPR025713">
    <property type="entry name" value="MotB-like_N_dom"/>
</dbReference>
<dbReference type="Proteomes" id="UP000545507">
    <property type="component" value="Unassembled WGS sequence"/>
</dbReference>
<gene>
    <name evidence="11" type="ORF">F3K02_25965</name>
</gene>
<keyword evidence="3" id="KW-1003">Cell membrane</keyword>
<feature type="region of interest" description="Disordered" evidence="8">
    <location>
        <begin position="80"/>
        <end position="134"/>
    </location>
</feature>
<evidence type="ECO:0000256" key="7">
    <source>
        <dbReference type="PROSITE-ProRule" id="PRU00473"/>
    </source>
</evidence>
<evidence type="ECO:0000256" key="6">
    <source>
        <dbReference type="ARBA" id="ARBA00023136"/>
    </source>
</evidence>
<keyword evidence="12" id="KW-1185">Reference proteome</keyword>
<evidence type="ECO:0000256" key="1">
    <source>
        <dbReference type="ARBA" id="ARBA00004162"/>
    </source>
</evidence>
<feature type="region of interest" description="Disordered" evidence="8">
    <location>
        <begin position="1"/>
        <end position="37"/>
    </location>
</feature>
<dbReference type="PROSITE" id="PS51123">
    <property type="entry name" value="OMPA_2"/>
    <property type="match status" value="1"/>
</dbReference>
<reference evidence="11 12" key="1">
    <citation type="submission" date="2019-09" db="EMBL/GenBank/DDBJ databases">
        <title>Hydrogenophaga aromatica sp. nov., isolated from a para-xylene-degrading enrichment culture.</title>
        <authorList>
            <person name="Tancsics A."/>
            <person name="Banerjee S."/>
        </authorList>
    </citation>
    <scope>NUCLEOTIDE SEQUENCE [LARGE SCALE GENOMIC DNA]</scope>
    <source>
        <strain evidence="11 12">D2P1</strain>
    </source>
</reference>
<dbReference type="Pfam" id="PF00691">
    <property type="entry name" value="OmpA"/>
    <property type="match status" value="1"/>
</dbReference>
<dbReference type="InterPro" id="IPR006665">
    <property type="entry name" value="OmpA-like"/>
</dbReference>
<evidence type="ECO:0000259" key="10">
    <source>
        <dbReference type="PROSITE" id="PS51123"/>
    </source>
</evidence>
<keyword evidence="5 9" id="KW-1133">Transmembrane helix</keyword>
<organism evidence="11 12">
    <name type="scientific">Hydrogenophaga aromaticivorans</name>
    <dbReference type="NCBI Taxonomy" id="2610898"/>
    <lineage>
        <taxon>Bacteria</taxon>
        <taxon>Pseudomonadati</taxon>
        <taxon>Pseudomonadota</taxon>
        <taxon>Betaproteobacteria</taxon>
        <taxon>Burkholderiales</taxon>
        <taxon>Comamonadaceae</taxon>
        <taxon>Hydrogenophaga</taxon>
    </lineage>
</organism>
<evidence type="ECO:0000256" key="5">
    <source>
        <dbReference type="ARBA" id="ARBA00022989"/>
    </source>
</evidence>
<evidence type="ECO:0000256" key="9">
    <source>
        <dbReference type="SAM" id="Phobius"/>
    </source>
</evidence>
<feature type="compositionally biased region" description="Polar residues" evidence="8">
    <location>
        <begin position="1"/>
        <end position="10"/>
    </location>
</feature>
<evidence type="ECO:0000256" key="8">
    <source>
        <dbReference type="SAM" id="MobiDB-lite"/>
    </source>
</evidence>
<dbReference type="PANTHER" id="PTHR30329:SF21">
    <property type="entry name" value="LIPOPROTEIN YIAD-RELATED"/>
    <property type="match status" value="1"/>
</dbReference>
<accession>A0A7Y8H1A4</accession>
<name>A0A7Y8H1A4_9BURK</name>
<keyword evidence="6 7" id="KW-0472">Membrane</keyword>
<evidence type="ECO:0000313" key="12">
    <source>
        <dbReference type="Proteomes" id="UP000545507"/>
    </source>
</evidence>
<proteinExistence type="inferred from homology"/>
<evidence type="ECO:0000256" key="2">
    <source>
        <dbReference type="ARBA" id="ARBA00008914"/>
    </source>
</evidence>
<comment type="subcellular location">
    <subcellularLocation>
        <location evidence="1">Cell membrane</location>
        <topology evidence="1">Single-pass membrane protein</topology>
    </subcellularLocation>
</comment>
<protein>
    <submittedName>
        <fullName evidence="11">OmpA family protein</fullName>
    </submittedName>
</protein>
<comment type="caution">
    <text evidence="11">The sequence shown here is derived from an EMBL/GenBank/DDBJ whole genome shotgun (WGS) entry which is preliminary data.</text>
</comment>
<dbReference type="RefSeq" id="WP_177139447.1">
    <property type="nucleotide sequence ID" value="NZ_VYGV01000028.1"/>
</dbReference>
<dbReference type="Pfam" id="PF13677">
    <property type="entry name" value="MotB_plug"/>
    <property type="match status" value="1"/>
</dbReference>
<dbReference type="AlphaFoldDB" id="A0A7Y8H1A4"/>
<dbReference type="SUPFAM" id="SSF103088">
    <property type="entry name" value="OmpA-like"/>
    <property type="match status" value="1"/>
</dbReference>
<feature type="compositionally biased region" description="Polar residues" evidence="8">
    <location>
        <begin position="118"/>
        <end position="130"/>
    </location>
</feature>
<dbReference type="PANTHER" id="PTHR30329">
    <property type="entry name" value="STATOR ELEMENT OF FLAGELLAR MOTOR COMPLEX"/>
    <property type="match status" value="1"/>
</dbReference>
<comment type="similarity">
    <text evidence="2">Belongs to the MotB family.</text>
</comment>
<dbReference type="InterPro" id="IPR036737">
    <property type="entry name" value="OmpA-like_sf"/>
</dbReference>
<dbReference type="InterPro" id="IPR050330">
    <property type="entry name" value="Bact_OuterMem_StrucFunc"/>
</dbReference>
<dbReference type="EMBL" id="VYGV01000028">
    <property type="protein sequence ID" value="NWF48679.1"/>
    <property type="molecule type" value="Genomic_DNA"/>
</dbReference>
<evidence type="ECO:0000256" key="3">
    <source>
        <dbReference type="ARBA" id="ARBA00022475"/>
    </source>
</evidence>
<keyword evidence="4 9" id="KW-0812">Transmembrane</keyword>
<feature type="domain" description="OmpA-like" evidence="10">
    <location>
        <begin position="151"/>
        <end position="273"/>
    </location>
</feature>
<feature type="transmembrane region" description="Helical" evidence="9">
    <location>
        <begin position="55"/>
        <end position="77"/>
    </location>
</feature>
<dbReference type="CDD" id="cd07185">
    <property type="entry name" value="OmpA_C-like"/>
    <property type="match status" value="1"/>
</dbReference>
<sequence>MSSGESSQFMTLGELPRMALPESPPALTRKPRASGRGYSRWHLDTKVETEEEGWLLTYLDVITLMLVMMVVMLSFAGPPGGTKAPDKQVANSPTAEPAQAAAGNTIVPPVPLPIPLPHSSNPTGNGSGQPENPVAQLKLDTLGSNIQVVNIDDVIRFRISSELLFASASAVLNPAARPVLDELVAVFKAQPDMRLVVEGHTDSSPINSERFPSNWELSSARAAAVARYLSEQGVAPQRLQASGYADTRPMAAPWNPVDRAVNRRVELTMETPKAQSPT</sequence>
<evidence type="ECO:0000256" key="4">
    <source>
        <dbReference type="ARBA" id="ARBA00022692"/>
    </source>
</evidence>
<dbReference type="Gene3D" id="3.30.1330.60">
    <property type="entry name" value="OmpA-like domain"/>
    <property type="match status" value="1"/>
</dbReference>
<evidence type="ECO:0000313" key="11">
    <source>
        <dbReference type="EMBL" id="NWF48679.1"/>
    </source>
</evidence>